<keyword evidence="1" id="KW-1133">Transmembrane helix</keyword>
<organism evidence="2 3">
    <name type="scientific">Burkholderia pyrrocinia</name>
    <name type="common">Pseudomonas pyrrocinia</name>
    <dbReference type="NCBI Taxonomy" id="60550"/>
    <lineage>
        <taxon>Bacteria</taxon>
        <taxon>Pseudomonadati</taxon>
        <taxon>Pseudomonadota</taxon>
        <taxon>Betaproteobacteria</taxon>
        <taxon>Burkholderiales</taxon>
        <taxon>Burkholderiaceae</taxon>
        <taxon>Burkholderia</taxon>
        <taxon>Burkholderia cepacia complex</taxon>
    </lineage>
</organism>
<evidence type="ECO:0000313" key="3">
    <source>
        <dbReference type="Proteomes" id="UP000253104"/>
    </source>
</evidence>
<feature type="transmembrane region" description="Helical" evidence="1">
    <location>
        <begin position="37"/>
        <end position="57"/>
    </location>
</feature>
<gene>
    <name evidence="2" type="ORF">CUJ89_06855</name>
</gene>
<evidence type="ECO:0008006" key="4">
    <source>
        <dbReference type="Google" id="ProtNLM"/>
    </source>
</evidence>
<dbReference type="InterPro" id="IPR016410">
    <property type="entry name" value="Phage_imm"/>
</dbReference>
<dbReference type="Proteomes" id="UP000253104">
    <property type="component" value="Chromosome mHSR5_A"/>
</dbReference>
<sequence>MRPWAFAVVILALYFIPSLIAFKRRHHNRVAITGLNVLLGWSVLGWIAAFVWSLTAVTKGSQS</sequence>
<proteinExistence type="predicted"/>
<keyword evidence="1" id="KW-0472">Membrane</keyword>
<dbReference type="Pfam" id="PF14373">
    <property type="entry name" value="Imm_superinfect"/>
    <property type="match status" value="1"/>
</dbReference>
<dbReference type="OrthoDB" id="9099722at2"/>
<protein>
    <recommendedName>
        <fullName evidence="4">Superinfection immunity protein</fullName>
    </recommendedName>
</protein>
<reference evidence="2 3" key="1">
    <citation type="journal article" date="2018" name="ISME J.">
        <title>Involvement of Burkholderiaceae and sulfurous volatiles in disease-suppressive soils.</title>
        <authorList>
            <person name="Carrion V.J."/>
            <person name="Cordovez V."/>
            <person name="Tyc O."/>
            <person name="Etalo D.W."/>
            <person name="de Bruijn I."/>
            <person name="de Jager V.C."/>
            <person name="Medema M.H."/>
            <person name="Eberl L."/>
            <person name="Raaijmakers J.M."/>
        </authorList>
    </citation>
    <scope>NUCLEOTIDE SEQUENCE [LARGE SCALE GENOMIC DNA]</scope>
    <source>
        <strain evidence="3">mHSR5</strain>
    </source>
</reference>
<keyword evidence="1" id="KW-0812">Transmembrane</keyword>
<evidence type="ECO:0000256" key="1">
    <source>
        <dbReference type="SAM" id="Phobius"/>
    </source>
</evidence>
<accession>A0A2Z5MY84</accession>
<evidence type="ECO:0000313" key="2">
    <source>
        <dbReference type="EMBL" id="AXF22212.1"/>
    </source>
</evidence>
<name>A0A2Z5MY84_BURPY</name>
<dbReference type="EMBL" id="CP024902">
    <property type="protein sequence ID" value="AXF22212.1"/>
    <property type="molecule type" value="Genomic_DNA"/>
</dbReference>
<dbReference type="AlphaFoldDB" id="A0A2Z5MY84"/>